<evidence type="ECO:0000256" key="2">
    <source>
        <dbReference type="ARBA" id="ARBA00022679"/>
    </source>
</evidence>
<reference evidence="3 4" key="1">
    <citation type="submission" date="2021-05" db="EMBL/GenBank/DDBJ databases">
        <title>Comparative genomic studies on the polysaccharide-degrading batcterial strains of the Flammeovirga genus.</title>
        <authorList>
            <person name="Zewei F."/>
            <person name="Zheng Z."/>
            <person name="Yu L."/>
            <person name="Ruyue G."/>
            <person name="Yanhong M."/>
            <person name="Yuanyuan C."/>
            <person name="Jingyan G."/>
            <person name="Wenjun H."/>
        </authorList>
    </citation>
    <scope>NUCLEOTIDE SEQUENCE [LARGE SCALE GENOMIC DNA]</scope>
    <source>
        <strain evidence="3 4">YS10</strain>
    </source>
</reference>
<comment type="similarity">
    <text evidence="1">Belongs to the transferase hexapeptide repeat family.</text>
</comment>
<dbReference type="Gene3D" id="2.160.10.10">
    <property type="entry name" value="Hexapeptide repeat proteins"/>
    <property type="match status" value="1"/>
</dbReference>
<gene>
    <name evidence="3" type="ORF">KM029_03970</name>
</gene>
<dbReference type="Pfam" id="PF00132">
    <property type="entry name" value="Hexapep"/>
    <property type="match status" value="1"/>
</dbReference>
<keyword evidence="2" id="KW-0808">Transferase</keyword>
<protein>
    <recommendedName>
        <fullName evidence="5">Acyltransferase</fullName>
    </recommendedName>
</protein>
<sequence>MTGLLKIYYTKILKRPHYIHIPIGLLLVNFLFQRIFRINSEVPFSVHYTNKIRGYKFMEIHDSSNISLTVSSGCYFAASKRSKLVIKKNVIIAPNVLINTENHGLKDRRIYNGKIIIINSNVWIGANSLILSGAEIGENCTIAGGSVVLRGAYRGNTLLAGNPAVIKKEIV</sequence>
<organism evidence="3 4">
    <name type="scientific">Flammeovirga kamogawensis</name>
    <dbReference type="NCBI Taxonomy" id="373891"/>
    <lineage>
        <taxon>Bacteria</taxon>
        <taxon>Pseudomonadati</taxon>
        <taxon>Bacteroidota</taxon>
        <taxon>Cytophagia</taxon>
        <taxon>Cytophagales</taxon>
        <taxon>Flammeovirgaceae</taxon>
        <taxon>Flammeovirga</taxon>
    </lineage>
</organism>
<evidence type="ECO:0000256" key="1">
    <source>
        <dbReference type="ARBA" id="ARBA00007274"/>
    </source>
</evidence>
<dbReference type="InterPro" id="IPR001451">
    <property type="entry name" value="Hexapep"/>
</dbReference>
<dbReference type="PANTHER" id="PTHR23416:SF23">
    <property type="entry name" value="ACETYLTRANSFERASE C18B11.09C-RELATED"/>
    <property type="match status" value="1"/>
</dbReference>
<proteinExistence type="inferred from homology"/>
<name>A0ABX8GXF4_9BACT</name>
<dbReference type="EMBL" id="CP076128">
    <property type="protein sequence ID" value="QWG08104.1"/>
    <property type="molecule type" value="Genomic_DNA"/>
</dbReference>
<dbReference type="PANTHER" id="PTHR23416">
    <property type="entry name" value="SIALIC ACID SYNTHASE-RELATED"/>
    <property type="match status" value="1"/>
</dbReference>
<keyword evidence="4" id="KW-1185">Reference proteome</keyword>
<accession>A0ABX8GXF4</accession>
<dbReference type="SUPFAM" id="SSF51161">
    <property type="entry name" value="Trimeric LpxA-like enzymes"/>
    <property type="match status" value="1"/>
</dbReference>
<evidence type="ECO:0000313" key="4">
    <source>
        <dbReference type="Proteomes" id="UP000682802"/>
    </source>
</evidence>
<evidence type="ECO:0008006" key="5">
    <source>
        <dbReference type="Google" id="ProtNLM"/>
    </source>
</evidence>
<dbReference type="InterPro" id="IPR051159">
    <property type="entry name" value="Hexapeptide_acetyltransf"/>
</dbReference>
<dbReference type="RefSeq" id="WP_144075483.1">
    <property type="nucleotide sequence ID" value="NZ_CP076128.1"/>
</dbReference>
<evidence type="ECO:0000313" key="3">
    <source>
        <dbReference type="EMBL" id="QWG08104.1"/>
    </source>
</evidence>
<dbReference type="Proteomes" id="UP000682802">
    <property type="component" value="Chromosome 1"/>
</dbReference>
<dbReference type="InterPro" id="IPR011004">
    <property type="entry name" value="Trimer_LpxA-like_sf"/>
</dbReference>